<comment type="caution">
    <text evidence="5">The sequence shown here is derived from an EMBL/GenBank/DDBJ whole genome shotgun (WGS) entry which is preliminary data.</text>
</comment>
<keyword evidence="2" id="KW-0175">Coiled coil</keyword>
<dbReference type="InterPro" id="IPR001789">
    <property type="entry name" value="Sig_transdc_resp-reg_receiver"/>
</dbReference>
<feature type="domain" description="Response regulatory" evidence="3">
    <location>
        <begin position="18"/>
        <end position="133"/>
    </location>
</feature>
<dbReference type="GO" id="GO:0000160">
    <property type="term" value="P:phosphorelay signal transduction system"/>
    <property type="evidence" value="ECO:0007669"/>
    <property type="project" value="InterPro"/>
</dbReference>
<sequence>MEQTQTSINIKPPNGPIRVLCLDDEPGVLKVLKRTLRMSGMQVAVFECGELALKALGDDEFEVIISDMRMPEMDGVEFLTKARQVSPQSQRVLLSGYADMDSTIAAINEGGIHNFLQKPWQNETLVHIIKDAAEKYRLKQYTQALQAEISKQNEQLKILNGNLEELVEKRTTQIRTVLRQLETANKREQDEHRATVELLYNFINANPYIDAEKAKQIAQLCGSVAHKLGLSEKVVQLTRMAGYLSQVGLLAMDPALYNQPLENLSPQQRKLFFTHPATAQLMLMPAQHLSDVGEAIYHQFEKYNGQGIPKGLKGKEIPIGAHILAAVRDYVEHLLKNKDAKNEQRAHALEMIKMYSGSFYHPKVVTALEIAVQSDAQGAEQVGSMNIINAQTLEPGMELGLAIHSHKGIMLLPKGHVFTPATIAKLQQLESQKPTPFRILIKT</sequence>
<keyword evidence="1" id="KW-0597">Phosphoprotein</keyword>
<gene>
    <name evidence="5" type="ORF">C3B51_11515</name>
</gene>
<protein>
    <submittedName>
        <fullName evidence="5">Two-component system response regulator</fullName>
    </submittedName>
</protein>
<name>A0A4Q7ECS3_9GAMM</name>
<dbReference type="Gene3D" id="1.10.3210.10">
    <property type="entry name" value="Hypothetical protein af1432"/>
    <property type="match status" value="1"/>
</dbReference>
<dbReference type="EMBL" id="PPUZ01000031">
    <property type="protein sequence ID" value="RZM80687.1"/>
    <property type="molecule type" value="Genomic_DNA"/>
</dbReference>
<evidence type="ECO:0000256" key="1">
    <source>
        <dbReference type="PROSITE-ProRule" id="PRU00169"/>
    </source>
</evidence>
<dbReference type="SUPFAM" id="SSF52172">
    <property type="entry name" value="CheY-like"/>
    <property type="match status" value="1"/>
</dbReference>
<dbReference type="PROSITE" id="PS51832">
    <property type="entry name" value="HD_GYP"/>
    <property type="match status" value="1"/>
</dbReference>
<dbReference type="RefSeq" id="WP_125718093.1">
    <property type="nucleotide sequence ID" value="NZ_PPUZ01000031.1"/>
</dbReference>
<accession>A0A4Q7ECS3</accession>
<feature type="modified residue" description="4-aspartylphosphate" evidence="1">
    <location>
        <position position="67"/>
    </location>
</feature>
<evidence type="ECO:0000259" key="3">
    <source>
        <dbReference type="PROSITE" id="PS50110"/>
    </source>
</evidence>
<dbReference type="InterPro" id="IPR011006">
    <property type="entry name" value="CheY-like_superfamily"/>
</dbReference>
<dbReference type="Proteomes" id="UP000292345">
    <property type="component" value="Unassembled WGS sequence"/>
</dbReference>
<dbReference type="PANTHER" id="PTHR45228:SF8">
    <property type="entry name" value="TWO-COMPONENT RESPONSE REGULATOR-RELATED"/>
    <property type="match status" value="1"/>
</dbReference>
<evidence type="ECO:0000256" key="2">
    <source>
        <dbReference type="SAM" id="Coils"/>
    </source>
</evidence>
<reference evidence="5 6" key="1">
    <citation type="submission" date="2018-01" db="EMBL/GenBank/DDBJ databases">
        <title>Co-occurrence of chitin degradation, pigmentation and bioactivity in marine Pseudoalteromonas.</title>
        <authorList>
            <person name="Paulsen S."/>
            <person name="Gram L."/>
            <person name="Machado H."/>
        </authorList>
    </citation>
    <scope>NUCLEOTIDE SEQUENCE [LARGE SCALE GENOMIC DNA]</scope>
    <source>
        <strain evidence="5 6">S1946</strain>
    </source>
</reference>
<dbReference type="CDD" id="cd17569">
    <property type="entry name" value="REC_HupR-like"/>
    <property type="match status" value="1"/>
</dbReference>
<dbReference type="SMART" id="SM00448">
    <property type="entry name" value="REC"/>
    <property type="match status" value="1"/>
</dbReference>
<organism evidence="5 6">
    <name type="scientific">Pseudoalteromonas rubra</name>
    <dbReference type="NCBI Taxonomy" id="43658"/>
    <lineage>
        <taxon>Bacteria</taxon>
        <taxon>Pseudomonadati</taxon>
        <taxon>Pseudomonadota</taxon>
        <taxon>Gammaproteobacteria</taxon>
        <taxon>Alteromonadales</taxon>
        <taxon>Pseudoalteromonadaceae</taxon>
        <taxon>Pseudoalteromonas</taxon>
    </lineage>
</organism>
<dbReference type="InterPro" id="IPR037522">
    <property type="entry name" value="HD_GYP_dom"/>
</dbReference>
<dbReference type="Pfam" id="PF00072">
    <property type="entry name" value="Response_reg"/>
    <property type="match status" value="1"/>
</dbReference>
<evidence type="ECO:0000313" key="6">
    <source>
        <dbReference type="Proteomes" id="UP000292345"/>
    </source>
</evidence>
<dbReference type="AlphaFoldDB" id="A0A4Q7ECS3"/>
<dbReference type="Pfam" id="PF13487">
    <property type="entry name" value="HD_5"/>
    <property type="match status" value="1"/>
</dbReference>
<dbReference type="InterPro" id="IPR052020">
    <property type="entry name" value="Cyclic_di-GMP/3'3'-cGAMP_PDE"/>
</dbReference>
<feature type="coiled-coil region" evidence="2">
    <location>
        <begin position="142"/>
        <end position="169"/>
    </location>
</feature>
<proteinExistence type="predicted"/>
<dbReference type="PANTHER" id="PTHR45228">
    <property type="entry name" value="CYCLIC DI-GMP PHOSPHODIESTERASE TM_0186-RELATED"/>
    <property type="match status" value="1"/>
</dbReference>
<evidence type="ECO:0000259" key="4">
    <source>
        <dbReference type="PROSITE" id="PS51832"/>
    </source>
</evidence>
<feature type="domain" description="HD-GYP" evidence="4">
    <location>
        <begin position="188"/>
        <end position="384"/>
    </location>
</feature>
<dbReference type="Gene3D" id="3.40.50.2300">
    <property type="match status" value="1"/>
</dbReference>
<evidence type="ECO:0000313" key="5">
    <source>
        <dbReference type="EMBL" id="RZM80687.1"/>
    </source>
</evidence>
<dbReference type="PROSITE" id="PS50110">
    <property type="entry name" value="RESPONSE_REGULATORY"/>
    <property type="match status" value="1"/>
</dbReference>